<comment type="caution">
    <text evidence="6">The sequence shown here is derived from an EMBL/GenBank/DDBJ whole genome shotgun (WGS) entry which is preliminary data.</text>
</comment>
<dbReference type="EMBL" id="SPUK01000007">
    <property type="protein sequence ID" value="TQV95972.1"/>
    <property type="molecule type" value="Genomic_DNA"/>
</dbReference>
<proteinExistence type="inferred from homology"/>
<organism evidence="6 7">
    <name type="scientific">Cordyceps javanica</name>
    <dbReference type="NCBI Taxonomy" id="43265"/>
    <lineage>
        <taxon>Eukaryota</taxon>
        <taxon>Fungi</taxon>
        <taxon>Dikarya</taxon>
        <taxon>Ascomycota</taxon>
        <taxon>Pezizomycotina</taxon>
        <taxon>Sordariomycetes</taxon>
        <taxon>Hypocreomycetidae</taxon>
        <taxon>Hypocreales</taxon>
        <taxon>Cordycipitaceae</taxon>
        <taxon>Cordyceps</taxon>
    </lineage>
</organism>
<comment type="similarity">
    <text evidence="2">Belongs to the CMC4 family.</text>
</comment>
<evidence type="ECO:0000313" key="7">
    <source>
        <dbReference type="Proteomes" id="UP000315783"/>
    </source>
</evidence>
<dbReference type="SUPFAM" id="SSF47072">
    <property type="entry name" value="Cysteine alpha-hairpin motif"/>
    <property type="match status" value="1"/>
</dbReference>
<reference evidence="6 7" key="1">
    <citation type="journal article" date="2019" name="Appl. Microbiol. Biotechnol.">
        <title>Genome sequence of Isaria javanica and comparative genome analysis insights into family S53 peptidase evolution in fungal entomopathogens.</title>
        <authorList>
            <person name="Lin R."/>
            <person name="Zhang X."/>
            <person name="Xin B."/>
            <person name="Zou M."/>
            <person name="Gao Y."/>
            <person name="Qin F."/>
            <person name="Hu Q."/>
            <person name="Xie B."/>
            <person name="Cheng X."/>
        </authorList>
    </citation>
    <scope>NUCLEOTIDE SEQUENCE [LARGE SCALE GENOMIC DNA]</scope>
    <source>
        <strain evidence="6 7">IJ1G</strain>
    </source>
</reference>
<dbReference type="AlphaFoldDB" id="A0A545V2P7"/>
<dbReference type="Pfam" id="PF08991">
    <property type="entry name" value="CMC4"/>
    <property type="match status" value="1"/>
</dbReference>
<comment type="subcellular location">
    <subcellularLocation>
        <location evidence="1">Mitochondrion intermembrane space</location>
    </subcellularLocation>
</comment>
<evidence type="ECO:0000256" key="1">
    <source>
        <dbReference type="ARBA" id="ARBA00004569"/>
    </source>
</evidence>
<dbReference type="PANTHER" id="PTHR15590:SF0">
    <property type="entry name" value="CX9C MOTIF-CONTAINING PROTEIN 4"/>
    <property type="match status" value="1"/>
</dbReference>
<dbReference type="GO" id="GO:0005758">
    <property type="term" value="C:mitochondrial intermembrane space"/>
    <property type="evidence" value="ECO:0007669"/>
    <property type="project" value="UniProtKB-SubCell"/>
</dbReference>
<protein>
    <recommendedName>
        <fullName evidence="3">Cx9C motif-containing protein 4, mitochondrial</fullName>
    </recommendedName>
</protein>
<evidence type="ECO:0000256" key="4">
    <source>
        <dbReference type="ARBA" id="ARBA00023128"/>
    </source>
</evidence>
<keyword evidence="5" id="KW-1015">Disulfide bond</keyword>
<accession>A0A545V2P7</accession>
<keyword evidence="7" id="KW-1185">Reference proteome</keyword>
<dbReference type="InterPro" id="IPR009069">
    <property type="entry name" value="Cys_alpha_HP_mot_SF"/>
</dbReference>
<dbReference type="Gene3D" id="1.10.287.1130">
    <property type="entry name" value="CytochromE C oxidase copper chaperone"/>
    <property type="match status" value="1"/>
</dbReference>
<evidence type="ECO:0000313" key="6">
    <source>
        <dbReference type="EMBL" id="TQV95972.1"/>
    </source>
</evidence>
<evidence type="ECO:0000256" key="3">
    <source>
        <dbReference type="ARBA" id="ARBA00019406"/>
    </source>
</evidence>
<evidence type="ECO:0000256" key="5">
    <source>
        <dbReference type="ARBA" id="ARBA00023157"/>
    </source>
</evidence>
<dbReference type="PANTHER" id="PTHR15590">
    <property type="entry name" value="CX9C MOTIF-CONTAINING PROTEIN 4"/>
    <property type="match status" value="1"/>
</dbReference>
<dbReference type="InterPro" id="IPR027179">
    <property type="entry name" value="CMC4"/>
</dbReference>
<dbReference type="STRING" id="43265.A0A545V2P7"/>
<gene>
    <name evidence="6" type="ORF">IF1G_05801</name>
</gene>
<keyword evidence="4" id="KW-0496">Mitochondrion</keyword>
<sequence length="120" mass="13521">MCHGTSLRQAAKPPCHPRAVSCLSSQAFSSHELTVIVCNSRYVQPQYAVKLHRLLLILLLTLPDCLTRNNYNEARCQDVIKALYTCCESFYERHGDNASSPSCPKPSLLRLKMKQLNEKG</sequence>
<evidence type="ECO:0000256" key="2">
    <source>
        <dbReference type="ARBA" id="ARBA00009858"/>
    </source>
</evidence>
<dbReference type="Proteomes" id="UP000315783">
    <property type="component" value="Unassembled WGS sequence"/>
</dbReference>
<name>A0A545V2P7_9HYPO</name>